<name>A0ABR0S974_9HYPO</name>
<sequence>MVSFLARVLLGSKGPIASSPIASSTSGSHVTDAPAIPRKQIGPATIHLKQELVRLYWASVKRELPHILLTLRRWQVKSEYAKTVLDDETDDHIHGYDTFLNQVSHSSRRVSRRPPQQQQNGEPPSYQEALQNRGWDCFAEMKSELIKEEIRLNLDERPIDDVLKRRARVLLQSLQLLDMDKMIEYREPEKLLSFWKRPAAPQLTSSLDKSNLPMFMPRQCSNCKRIIRGSAFKSIKDESALICENCYRKHHFGHTDFTKQYKSCCLSEGITPARCRRPTDTVVAAGKGKRPSPGGAGKVNCGLYELTDMVAEAKYAATRLKDEQDITLEEVRREEAGWQDPTARPSKLPNITTTSAAEFGSSFGYTTDSPEDIPIYIRSITDKYPYGNVHMALRLGPLIIENGHSRRCSHHKPRPPQLQVLRDSPPEIEDSLLLTGQTERTLYSQRRSRTPKRYKAMLKQVVGGAFSGFFDAETEDAIIDATINASLQLIDDGSSTGEKAAMMEQTTSRILAMLSDYLSPRLEAYIDSIVNRLLDPNLDLRWDFRSNNCQMFCDNLINRNRFGSFLARHVNTDPKNKTPAPLYLMSFVCRPGAYVKDKTKSKFDVPNGLTEEYLLKFRYGRHDESDIIDTLAEYWYDWGGFEGPIYRYQDVFPWDCTEAYGRYPVKCSECNISKHVLAFPFDSWSLISLHLSRGRQLYPKNPQGKHSALDNPPSSTKRFPTGHMTDINWFHNRLTVLLAQDTLLTAAVAMARCSTFGESTLWLHMQENEQLDRLKLGGIHRAQPFSHHFEKGAYHQYFVADWASMQRPDRIEAYETLRDWRATRQEIGSKKKENDSSNTGGGGGCANFTCGVVAASCLAGCTVIGGIRAGVGAFLHVLGALADVEGPADAVEEEVVVDAVEEEVLVVDAVEEVEVVVVVVVEEDAEEEEEAVGVVVVVVKPAL</sequence>
<proteinExistence type="predicted"/>
<feature type="region of interest" description="Disordered" evidence="1">
    <location>
        <begin position="104"/>
        <end position="128"/>
    </location>
</feature>
<keyword evidence="3" id="KW-1185">Reference proteome</keyword>
<evidence type="ECO:0008006" key="4">
    <source>
        <dbReference type="Google" id="ProtNLM"/>
    </source>
</evidence>
<protein>
    <recommendedName>
        <fullName evidence="4">ZZ-type domain-containing protein</fullName>
    </recommendedName>
</protein>
<organism evidence="2 3">
    <name type="scientific">Cladobotryum mycophilum</name>
    <dbReference type="NCBI Taxonomy" id="491253"/>
    <lineage>
        <taxon>Eukaryota</taxon>
        <taxon>Fungi</taxon>
        <taxon>Dikarya</taxon>
        <taxon>Ascomycota</taxon>
        <taxon>Pezizomycotina</taxon>
        <taxon>Sordariomycetes</taxon>
        <taxon>Hypocreomycetidae</taxon>
        <taxon>Hypocreales</taxon>
        <taxon>Hypocreaceae</taxon>
        <taxon>Cladobotryum</taxon>
    </lineage>
</organism>
<evidence type="ECO:0000313" key="2">
    <source>
        <dbReference type="EMBL" id="KAK5988534.1"/>
    </source>
</evidence>
<reference evidence="2 3" key="1">
    <citation type="submission" date="2024-01" db="EMBL/GenBank/DDBJ databases">
        <title>Complete genome of Cladobotryum mycophilum ATHUM6906.</title>
        <authorList>
            <person name="Christinaki A.C."/>
            <person name="Myridakis A.I."/>
            <person name="Kouvelis V.N."/>
        </authorList>
    </citation>
    <scope>NUCLEOTIDE SEQUENCE [LARGE SCALE GENOMIC DNA]</scope>
    <source>
        <strain evidence="2 3">ATHUM6906</strain>
    </source>
</reference>
<gene>
    <name evidence="2" type="ORF">PT974_10017</name>
</gene>
<dbReference type="EMBL" id="JAVFKD010000015">
    <property type="protein sequence ID" value="KAK5988534.1"/>
    <property type="molecule type" value="Genomic_DNA"/>
</dbReference>
<evidence type="ECO:0000256" key="1">
    <source>
        <dbReference type="SAM" id="MobiDB-lite"/>
    </source>
</evidence>
<comment type="caution">
    <text evidence="2">The sequence shown here is derived from an EMBL/GenBank/DDBJ whole genome shotgun (WGS) entry which is preliminary data.</text>
</comment>
<dbReference type="Proteomes" id="UP001338125">
    <property type="component" value="Unassembled WGS sequence"/>
</dbReference>
<evidence type="ECO:0000313" key="3">
    <source>
        <dbReference type="Proteomes" id="UP001338125"/>
    </source>
</evidence>
<accession>A0ABR0S974</accession>